<gene>
    <name evidence="8" type="ORF">BegalDRAFT_1751</name>
</gene>
<protein>
    <recommendedName>
        <fullName evidence="6">Transport permease protein</fullName>
    </recommendedName>
</protein>
<keyword evidence="5 6" id="KW-0472">Membrane</keyword>
<feature type="transmembrane region" description="Helical" evidence="6">
    <location>
        <begin position="224"/>
        <end position="244"/>
    </location>
</feature>
<evidence type="ECO:0000256" key="6">
    <source>
        <dbReference type="RuleBase" id="RU361157"/>
    </source>
</evidence>
<accession>I3CG85</accession>
<dbReference type="AlphaFoldDB" id="I3CG85"/>
<feature type="transmembrane region" description="Helical" evidence="6">
    <location>
        <begin position="20"/>
        <end position="39"/>
    </location>
</feature>
<organism evidence="8 9">
    <name type="scientific">Beggiatoa alba B18LD</name>
    <dbReference type="NCBI Taxonomy" id="395493"/>
    <lineage>
        <taxon>Bacteria</taxon>
        <taxon>Pseudomonadati</taxon>
        <taxon>Pseudomonadota</taxon>
        <taxon>Gammaproteobacteria</taxon>
        <taxon>Thiotrichales</taxon>
        <taxon>Thiotrichaceae</taxon>
        <taxon>Beggiatoa</taxon>
    </lineage>
</organism>
<keyword evidence="6" id="KW-0813">Transport</keyword>
<dbReference type="PANTHER" id="PTHR43332">
    <property type="entry name" value="INNER MEMBRANE TRANSPORT PERMEASE YADH-RELATED"/>
    <property type="match status" value="1"/>
</dbReference>
<dbReference type="NCBIfam" id="NF011648">
    <property type="entry name" value="PRK15066.1"/>
    <property type="match status" value="1"/>
</dbReference>
<dbReference type="EMBL" id="JH600070">
    <property type="protein sequence ID" value="EIJ42628.1"/>
    <property type="molecule type" value="Genomic_DNA"/>
</dbReference>
<evidence type="ECO:0000256" key="3">
    <source>
        <dbReference type="ARBA" id="ARBA00022692"/>
    </source>
</evidence>
<dbReference type="PANTHER" id="PTHR43332:SF2">
    <property type="entry name" value="INNER MEMBRANE TRANSPORT PERMEASE YADH"/>
    <property type="match status" value="1"/>
</dbReference>
<keyword evidence="4 6" id="KW-1133">Transmembrane helix</keyword>
<dbReference type="Pfam" id="PF01061">
    <property type="entry name" value="ABC2_membrane"/>
    <property type="match status" value="1"/>
</dbReference>
<dbReference type="GO" id="GO:0043190">
    <property type="term" value="C:ATP-binding cassette (ABC) transporter complex"/>
    <property type="evidence" value="ECO:0007669"/>
    <property type="project" value="InterPro"/>
</dbReference>
<evidence type="ECO:0000256" key="2">
    <source>
        <dbReference type="ARBA" id="ARBA00007783"/>
    </source>
</evidence>
<comment type="subcellular location">
    <subcellularLocation>
        <location evidence="6">Cell inner membrane</location>
        <topology evidence="6">Multi-pass membrane protein</topology>
    </subcellularLocation>
    <subcellularLocation>
        <location evidence="1">Membrane</location>
        <topology evidence="1">Multi-pass membrane protein</topology>
    </subcellularLocation>
</comment>
<keyword evidence="6" id="KW-1003">Cell membrane</keyword>
<feature type="domain" description="ABC transmembrane type-2" evidence="7">
    <location>
        <begin position="19"/>
        <end position="247"/>
    </location>
</feature>
<comment type="caution">
    <text evidence="6">Lacks conserved residue(s) required for the propagation of feature annotation.</text>
</comment>
<evidence type="ECO:0000259" key="7">
    <source>
        <dbReference type="PROSITE" id="PS51012"/>
    </source>
</evidence>
<dbReference type="Proteomes" id="UP000005744">
    <property type="component" value="Unassembled WGS sequence"/>
</dbReference>
<feature type="transmembrane region" description="Helical" evidence="6">
    <location>
        <begin position="51"/>
        <end position="72"/>
    </location>
</feature>
<keyword evidence="9" id="KW-1185">Reference proteome</keyword>
<keyword evidence="3 6" id="KW-0812">Transmembrane</keyword>
<dbReference type="PRINTS" id="PR00164">
    <property type="entry name" value="ABC2TRNSPORT"/>
</dbReference>
<dbReference type="InterPro" id="IPR052522">
    <property type="entry name" value="ABC-2_transport_permease"/>
</dbReference>
<dbReference type="InterPro" id="IPR013525">
    <property type="entry name" value="ABC2_TM"/>
</dbReference>
<feature type="transmembrane region" description="Helical" evidence="6">
    <location>
        <begin position="135"/>
        <end position="159"/>
    </location>
</feature>
<dbReference type="InterPro" id="IPR047817">
    <property type="entry name" value="ABC2_TM_bact-type"/>
</dbReference>
<dbReference type="RefSeq" id="WP_002685732.1">
    <property type="nucleotide sequence ID" value="NZ_JH600070.1"/>
</dbReference>
<reference evidence="8 9" key="1">
    <citation type="submission" date="2011-11" db="EMBL/GenBank/DDBJ databases">
        <title>Improved High-Quality Draft sequence of Beggiatoa alba B18lD.</title>
        <authorList>
            <consortium name="US DOE Joint Genome Institute"/>
            <person name="Lucas S."/>
            <person name="Han J."/>
            <person name="Lapidus A."/>
            <person name="Cheng J.-F."/>
            <person name="Goodwin L."/>
            <person name="Pitluck S."/>
            <person name="Peters L."/>
            <person name="Mikhailova N."/>
            <person name="Held B."/>
            <person name="Detter J.C."/>
            <person name="Han C."/>
            <person name="Tapia R."/>
            <person name="Land M."/>
            <person name="Hauser L."/>
            <person name="Kyrpides N."/>
            <person name="Ivanova N."/>
            <person name="Pagani I."/>
            <person name="Samuel K."/>
            <person name="Teske A."/>
            <person name="Mueller J."/>
            <person name="Woyke T."/>
        </authorList>
    </citation>
    <scope>NUCLEOTIDE SEQUENCE [LARGE SCALE GENOMIC DNA]</scope>
    <source>
        <strain evidence="8 9">B18LD</strain>
    </source>
</reference>
<comment type="similarity">
    <text evidence="2 6">Belongs to the ABC-2 integral membrane protein family.</text>
</comment>
<dbReference type="PROSITE" id="PS51012">
    <property type="entry name" value="ABC_TM2"/>
    <property type="match status" value="1"/>
</dbReference>
<dbReference type="OrthoDB" id="9804001at2"/>
<dbReference type="eggNOG" id="COG0842">
    <property type="taxonomic scope" value="Bacteria"/>
</dbReference>
<dbReference type="PIRSF" id="PIRSF006648">
    <property type="entry name" value="DrrB"/>
    <property type="match status" value="1"/>
</dbReference>
<dbReference type="InterPro" id="IPR000412">
    <property type="entry name" value="ABC_2_transport"/>
</dbReference>
<evidence type="ECO:0000313" key="9">
    <source>
        <dbReference type="Proteomes" id="UP000005744"/>
    </source>
</evidence>
<evidence type="ECO:0000256" key="1">
    <source>
        <dbReference type="ARBA" id="ARBA00004141"/>
    </source>
</evidence>
<evidence type="ECO:0000313" key="8">
    <source>
        <dbReference type="EMBL" id="EIJ42628.1"/>
    </source>
</evidence>
<feature type="transmembrane region" description="Helical" evidence="6">
    <location>
        <begin position="109"/>
        <end position="129"/>
    </location>
</feature>
<proteinExistence type="inferred from homology"/>
<name>I3CG85_9GAMM</name>
<evidence type="ECO:0000256" key="5">
    <source>
        <dbReference type="ARBA" id="ARBA00023136"/>
    </source>
</evidence>
<sequence>MNWQGLYTLFAKEVWRFLKVTMQTVLTPVVTNLLYLLVFSSVLEAHVKVHGLNYTAFLVPGLMMMSLIQNAFSNSSSSLFQSKMNGNIVFMLLAPLSDWEVYLAFIGAAIVRGILVGIGVWVAALWFVVLPIHNLFIILSFAILGSGVLGALGLIAALWAEKWDHVSAFQNFVILPLSFLSGVFYSINDLPPLWQTVSHYNPFFYMIDGFRYGFVGTADASVELSLLIVTFFFMVISGFCIWLLRIGYKLRY</sequence>
<dbReference type="HOGENOM" id="CLU_039483_3_0_6"/>
<evidence type="ECO:0000256" key="4">
    <source>
        <dbReference type="ARBA" id="ARBA00022989"/>
    </source>
</evidence>
<dbReference type="GO" id="GO:0140359">
    <property type="term" value="F:ABC-type transporter activity"/>
    <property type="evidence" value="ECO:0007669"/>
    <property type="project" value="InterPro"/>
</dbReference>
<dbReference type="STRING" id="395493.BegalDRAFT_1751"/>